<evidence type="ECO:0000313" key="1">
    <source>
        <dbReference type="EMBL" id="KAF7234345.1"/>
    </source>
</evidence>
<feature type="non-terminal residue" evidence="1">
    <location>
        <position position="58"/>
    </location>
</feature>
<reference evidence="1" key="1">
    <citation type="submission" date="2019-07" db="EMBL/GenBank/DDBJ databases">
        <title>Annotation for the trematode Paragonimus miyazaki's.</title>
        <authorList>
            <person name="Choi Y.-J."/>
        </authorList>
    </citation>
    <scope>NUCLEOTIDE SEQUENCE</scope>
    <source>
        <strain evidence="1">Japan</strain>
    </source>
</reference>
<comment type="caution">
    <text evidence="1">The sequence shown here is derived from an EMBL/GenBank/DDBJ whole genome shotgun (WGS) entry which is preliminary data.</text>
</comment>
<accession>A0A8S9YKI7</accession>
<organism evidence="1 2">
    <name type="scientific">Paragonimus skrjabini miyazakii</name>
    <dbReference type="NCBI Taxonomy" id="59628"/>
    <lineage>
        <taxon>Eukaryota</taxon>
        <taxon>Metazoa</taxon>
        <taxon>Spiralia</taxon>
        <taxon>Lophotrochozoa</taxon>
        <taxon>Platyhelminthes</taxon>
        <taxon>Trematoda</taxon>
        <taxon>Digenea</taxon>
        <taxon>Plagiorchiida</taxon>
        <taxon>Troglotremata</taxon>
        <taxon>Troglotrematidae</taxon>
        <taxon>Paragonimus</taxon>
    </lineage>
</organism>
<gene>
    <name evidence="1" type="ORF">EG68_12155</name>
</gene>
<evidence type="ECO:0000313" key="2">
    <source>
        <dbReference type="Proteomes" id="UP000822476"/>
    </source>
</evidence>
<keyword evidence="2" id="KW-1185">Reference proteome</keyword>
<protein>
    <submittedName>
        <fullName evidence="1">Uncharacterized protein</fullName>
    </submittedName>
</protein>
<dbReference type="AlphaFoldDB" id="A0A8S9YKI7"/>
<dbReference type="EMBL" id="JTDE01010216">
    <property type="protein sequence ID" value="KAF7234345.1"/>
    <property type="molecule type" value="Genomic_DNA"/>
</dbReference>
<dbReference type="Proteomes" id="UP000822476">
    <property type="component" value="Unassembled WGS sequence"/>
</dbReference>
<name>A0A8S9YKI7_9TREM</name>
<sequence>LTIVRLQSPLLVTISQKSHCRLFVRTKEGNCASALHQQKTRPEQTAECPCLATGCKQA</sequence>
<proteinExistence type="predicted"/>